<dbReference type="InterPro" id="IPR029058">
    <property type="entry name" value="AB_hydrolase_fold"/>
</dbReference>
<organism evidence="2 3">
    <name type="scientific">Ambrosiozyma monospora</name>
    <name type="common">Yeast</name>
    <name type="synonym">Endomycopsis monosporus</name>
    <dbReference type="NCBI Taxonomy" id="43982"/>
    <lineage>
        <taxon>Eukaryota</taxon>
        <taxon>Fungi</taxon>
        <taxon>Dikarya</taxon>
        <taxon>Ascomycota</taxon>
        <taxon>Saccharomycotina</taxon>
        <taxon>Pichiomycetes</taxon>
        <taxon>Pichiales</taxon>
        <taxon>Pichiaceae</taxon>
        <taxon>Ambrosiozyma</taxon>
    </lineage>
</organism>
<dbReference type="Pfam" id="PF12146">
    <property type="entry name" value="Hydrolase_4"/>
    <property type="match status" value="1"/>
</dbReference>
<dbReference type="Gene3D" id="3.40.50.1820">
    <property type="entry name" value="alpha/beta hydrolase"/>
    <property type="match status" value="1"/>
</dbReference>
<comment type="caution">
    <text evidence="2">The sequence shown here is derived from an EMBL/GenBank/DDBJ whole genome shotgun (WGS) entry which is preliminary data.</text>
</comment>
<proteinExistence type="predicted"/>
<keyword evidence="3" id="KW-1185">Reference proteome</keyword>
<dbReference type="Proteomes" id="UP001165063">
    <property type="component" value="Unassembled WGS sequence"/>
</dbReference>
<name>A0A9W7DIG2_AMBMO</name>
<evidence type="ECO:0000313" key="2">
    <source>
        <dbReference type="EMBL" id="GMG48148.1"/>
    </source>
</evidence>
<gene>
    <name evidence="2" type="ORF">Amon01_000699900</name>
</gene>
<sequence length="317" mass="36656">MSEIEPPFQLKRGKEIAKIIEFEDTLFQTYTWHAIDTVPYKGRVFIIHGFREHYGIWLRFIDFMIGNGYDVFYFDQRGEGKTVLKDGSKGYPYEEFVFNSTTFLIDYNLKEMENEGKDTKKFNMLGFSRGGGFLLNYLSHGELKDKINTYCAVGPLITIHPDSMSSSPSPWVTWLGLQLGAVPYLQRFPWKTGLNVDFATGDSEYRDYLEKTANPEKTTANLLEIREFIYGGADVLTEQSQARVDKTKPLLLIHGENDHVNNPRSSELYMEKLNKIEGMKNKSFFKVKDGKHCVLIDVETVRTTSMNKILEFFNQYN</sequence>
<dbReference type="EMBL" id="BSXU01004847">
    <property type="protein sequence ID" value="GMG48148.1"/>
    <property type="molecule type" value="Genomic_DNA"/>
</dbReference>
<dbReference type="InterPro" id="IPR022742">
    <property type="entry name" value="Hydrolase_4"/>
</dbReference>
<protein>
    <submittedName>
        <fullName evidence="2">Unnamed protein product</fullName>
    </submittedName>
</protein>
<dbReference type="PANTHER" id="PTHR11614">
    <property type="entry name" value="PHOSPHOLIPASE-RELATED"/>
    <property type="match status" value="1"/>
</dbReference>
<feature type="domain" description="Serine aminopeptidase S33" evidence="1">
    <location>
        <begin position="41"/>
        <end position="297"/>
    </location>
</feature>
<dbReference type="InterPro" id="IPR051044">
    <property type="entry name" value="MAG_DAG_Lipase"/>
</dbReference>
<dbReference type="OrthoDB" id="10249433at2759"/>
<dbReference type="SUPFAM" id="SSF53474">
    <property type="entry name" value="alpha/beta-Hydrolases"/>
    <property type="match status" value="1"/>
</dbReference>
<accession>A0A9W7DIG2</accession>
<evidence type="ECO:0000313" key="3">
    <source>
        <dbReference type="Proteomes" id="UP001165063"/>
    </source>
</evidence>
<dbReference type="AlphaFoldDB" id="A0A9W7DIG2"/>
<reference evidence="2" key="1">
    <citation type="submission" date="2023-04" db="EMBL/GenBank/DDBJ databases">
        <title>Ambrosiozyma monospora NBRC 1965.</title>
        <authorList>
            <person name="Ichikawa N."/>
            <person name="Sato H."/>
            <person name="Tonouchi N."/>
        </authorList>
    </citation>
    <scope>NUCLEOTIDE SEQUENCE</scope>
    <source>
        <strain evidence="2">NBRC 1965</strain>
    </source>
</reference>
<evidence type="ECO:0000259" key="1">
    <source>
        <dbReference type="Pfam" id="PF12146"/>
    </source>
</evidence>